<accession>A0ACC2ULX6</accession>
<evidence type="ECO:0000313" key="2">
    <source>
        <dbReference type="Proteomes" id="UP001165960"/>
    </source>
</evidence>
<evidence type="ECO:0000313" key="1">
    <source>
        <dbReference type="EMBL" id="KAJ9088043.1"/>
    </source>
</evidence>
<dbReference type="EMBL" id="QTSX02000162">
    <property type="protein sequence ID" value="KAJ9088043.1"/>
    <property type="molecule type" value="Genomic_DNA"/>
</dbReference>
<comment type="caution">
    <text evidence="1">The sequence shown here is derived from an EMBL/GenBank/DDBJ whole genome shotgun (WGS) entry which is preliminary data.</text>
</comment>
<reference evidence="1" key="1">
    <citation type="submission" date="2022-04" db="EMBL/GenBank/DDBJ databases">
        <title>Genome of the entomopathogenic fungus Entomophthora muscae.</title>
        <authorList>
            <person name="Elya C."/>
            <person name="Lovett B.R."/>
            <person name="Lee E."/>
            <person name="Macias A.M."/>
            <person name="Hajek A.E."/>
            <person name="De Bivort B.L."/>
            <person name="Kasson M.T."/>
            <person name="De Fine Licht H.H."/>
            <person name="Stajich J.E."/>
        </authorList>
    </citation>
    <scope>NUCLEOTIDE SEQUENCE</scope>
    <source>
        <strain evidence="1">Berkeley</strain>
    </source>
</reference>
<gene>
    <name evidence="1" type="ORF">DSO57_1027052</name>
</gene>
<keyword evidence="2" id="KW-1185">Reference proteome</keyword>
<name>A0ACC2ULX6_9FUNG</name>
<protein>
    <submittedName>
        <fullName evidence="1">Uncharacterized protein</fullName>
    </submittedName>
</protein>
<proteinExistence type="predicted"/>
<organism evidence="1 2">
    <name type="scientific">Entomophthora muscae</name>
    <dbReference type="NCBI Taxonomy" id="34485"/>
    <lineage>
        <taxon>Eukaryota</taxon>
        <taxon>Fungi</taxon>
        <taxon>Fungi incertae sedis</taxon>
        <taxon>Zoopagomycota</taxon>
        <taxon>Entomophthoromycotina</taxon>
        <taxon>Entomophthoromycetes</taxon>
        <taxon>Entomophthorales</taxon>
        <taxon>Entomophthoraceae</taxon>
        <taxon>Entomophthora</taxon>
    </lineage>
</organism>
<dbReference type="Proteomes" id="UP001165960">
    <property type="component" value="Unassembled WGS sequence"/>
</dbReference>
<sequence length="226" mass="26044">MEQSFCQYIPHMVQKVLNYKELDSNWISVVNNHVQGAKEVTSSLINQIEQINLAISSKPSNQVAAAEDAKMLHKDVLKIFDHYQNIEKEIKEIHLDNTLLYKDLETLQSQLEGSRYSCKGELEIREELKETRTSLYSMQDQMYLLLSCLSTPVPQSALEMTLHSYDNKEDAQRQVPRHIMMMEAVLESSDNPMVTPEQTRLQKHLASSEARFRDSISCQLPTNRPS</sequence>